<dbReference type="EMBL" id="JABFRW010000041">
    <property type="protein sequence ID" value="NOT33325.1"/>
    <property type="molecule type" value="Genomic_DNA"/>
</dbReference>
<dbReference type="PRINTS" id="PR00949">
    <property type="entry name" value="TYPE3IMAPROT"/>
</dbReference>
<evidence type="ECO:0000313" key="10">
    <source>
        <dbReference type="Proteomes" id="UP000580839"/>
    </source>
</evidence>
<evidence type="ECO:0000256" key="4">
    <source>
        <dbReference type="ARBA" id="ARBA00022692"/>
    </source>
</evidence>
<keyword evidence="3 7" id="KW-1003">Cell membrane</keyword>
<organism evidence="9 10">
    <name type="scientific">Eiseniibacteriota bacterium</name>
    <dbReference type="NCBI Taxonomy" id="2212470"/>
    <lineage>
        <taxon>Bacteria</taxon>
        <taxon>Candidatus Eiseniibacteriota</taxon>
    </lineage>
</organism>
<comment type="caution">
    <text evidence="9">The sequence shown here is derived from an EMBL/GenBank/DDBJ whole genome shotgun (WGS) entry which is preliminary data.</text>
</comment>
<dbReference type="GO" id="GO:0005886">
    <property type="term" value="C:plasma membrane"/>
    <property type="evidence" value="ECO:0007669"/>
    <property type="project" value="UniProtKB-SubCell"/>
</dbReference>
<dbReference type="InterPro" id="IPR006301">
    <property type="entry name" value="FlhA"/>
</dbReference>
<dbReference type="AlphaFoldDB" id="A0A849SN60"/>
<evidence type="ECO:0000256" key="6">
    <source>
        <dbReference type="ARBA" id="ARBA00023136"/>
    </source>
</evidence>
<keyword evidence="7" id="KW-1005">Bacterial flagellum biogenesis</keyword>
<dbReference type="InterPro" id="IPR042193">
    <property type="entry name" value="FHIPEP_3"/>
</dbReference>
<proteinExistence type="inferred from homology"/>
<name>A0A849SN60_UNCEI</name>
<keyword evidence="7" id="KW-1006">Bacterial flagellum protein export</keyword>
<dbReference type="PIRSF" id="PIRSF005419">
    <property type="entry name" value="FlhA"/>
    <property type="match status" value="1"/>
</dbReference>
<gene>
    <name evidence="7 9" type="primary">flhA</name>
    <name evidence="9" type="ORF">HOP12_04050</name>
</gene>
<keyword evidence="7" id="KW-0813">Transport</keyword>
<evidence type="ECO:0000256" key="3">
    <source>
        <dbReference type="ARBA" id="ARBA00022475"/>
    </source>
</evidence>
<feature type="region of interest" description="Disordered" evidence="8">
    <location>
        <begin position="1"/>
        <end position="20"/>
    </location>
</feature>
<dbReference type="GO" id="GO:0009306">
    <property type="term" value="P:protein secretion"/>
    <property type="evidence" value="ECO:0007669"/>
    <property type="project" value="InterPro"/>
</dbReference>
<dbReference type="Gene3D" id="3.40.50.12790">
    <property type="entry name" value="FHIPEP family, domain 4"/>
    <property type="match status" value="1"/>
</dbReference>
<feature type="transmembrane region" description="Helical" evidence="7">
    <location>
        <begin position="42"/>
        <end position="59"/>
    </location>
</feature>
<feature type="transmembrane region" description="Helical" evidence="7">
    <location>
        <begin position="66"/>
        <end position="85"/>
    </location>
</feature>
<evidence type="ECO:0000256" key="5">
    <source>
        <dbReference type="ARBA" id="ARBA00022989"/>
    </source>
</evidence>
<dbReference type="InterPro" id="IPR042196">
    <property type="entry name" value="FHIPEP_4"/>
</dbReference>
<evidence type="ECO:0000313" key="9">
    <source>
        <dbReference type="EMBL" id="NOT33325.1"/>
    </source>
</evidence>
<feature type="transmembrane region" description="Helical" evidence="7">
    <location>
        <begin position="91"/>
        <end position="108"/>
    </location>
</feature>
<dbReference type="InterPro" id="IPR001712">
    <property type="entry name" value="T3SS_FHIPEP"/>
</dbReference>
<dbReference type="PANTHER" id="PTHR30161:SF1">
    <property type="entry name" value="FLAGELLAR BIOSYNTHESIS PROTEIN FLHA-RELATED"/>
    <property type="match status" value="1"/>
</dbReference>
<dbReference type="Gene3D" id="3.40.30.60">
    <property type="entry name" value="FHIPEP family, domain 1"/>
    <property type="match status" value="1"/>
</dbReference>
<reference evidence="9 10" key="1">
    <citation type="submission" date="2020-04" db="EMBL/GenBank/DDBJ databases">
        <title>Metagenomic profiling of ammonia- and methane-oxidizing microorganisms in a Dutch drinking water treatment plant.</title>
        <authorList>
            <person name="Poghosyan L."/>
            <person name="Leucker S."/>
        </authorList>
    </citation>
    <scope>NUCLEOTIDE SEQUENCE [LARGE SCALE GENOMIC DNA]</scope>
    <source>
        <strain evidence="9">S-RSF-IL-03</strain>
    </source>
</reference>
<keyword evidence="4 7" id="KW-0812">Transmembrane</keyword>
<protein>
    <recommendedName>
        <fullName evidence="7">Flagellar biosynthesis protein FlhA</fullName>
    </recommendedName>
</protein>
<comment type="subcellular location">
    <subcellularLocation>
        <location evidence="1 7">Cell membrane</location>
        <topology evidence="1 7">Multi-pass membrane protein</topology>
    </subcellularLocation>
</comment>
<comment type="similarity">
    <text evidence="2 7">Belongs to the FHIPEP (flagella/HR/invasion proteins export pore) family.</text>
</comment>
<feature type="transmembrane region" description="Helical" evidence="7">
    <location>
        <begin position="129"/>
        <end position="156"/>
    </location>
</feature>
<dbReference type="NCBIfam" id="TIGR01398">
    <property type="entry name" value="FlhA"/>
    <property type="match status" value="1"/>
</dbReference>
<keyword evidence="6 7" id="KW-0472">Membrane</keyword>
<dbReference type="GO" id="GO:0044780">
    <property type="term" value="P:bacterial-type flagellum assembly"/>
    <property type="evidence" value="ECO:0007669"/>
    <property type="project" value="InterPro"/>
</dbReference>
<sequence length="719" mass="75700">MPGGAAGVRTSPGGRAIGAPAPRTVRPGNGFSLPKIPGTAETVLAIGVVAVVALLVVPLPPLMLDILLAMSLALSLVVMLVTVATRDPLEFSVFPSLLLLLTLLRLGLNVSSTRLILSTGHAGEVIRAFGNFVIGGNVVVGLVIFLILVVINFMVITKGAGRIAEVAARFTLDAMPGRQMSIDADLSAGLIDEHEARRRREEIARYADFYGAMDGAAKFVRGDAVAGLVITIINLVGGVIIGMTQRGLAAGEAFHTYSALTIGDGLVTQIPALIVSTAAGLLVTYGSGGGSMAPSVASQLTRNVRPLWTASGILGVFALVPGLPMLPFLGLSGVLAATAFVLRSRRATEAAELAETEATAKDAATVGEEPPAMSEMLSIEPLEIEIGYGLVPLADAAQGGDLLQRIGVLRKQIAFEIGLLVPPTRIRDNVQLGHGEYVIKLRGARVGGGDLLARHLFALDLRGTAAPLDGVPAEDPSFGMRGVWIDPSQRVEAEAAGYVVVEPATVMITHLLETIRTHAAELLTRQGVRQMLDGLKETHPALIEDVVPNKLSLGAVHRVLQRLLREGVAVRDLVVILEALSDAGEQTKDPEALTEVARRALGAQIAQQLGSSRGPVRALAVGPRLEVSLMQLFTARAREGQSPLDPAQLTRALQSLTNLAQSQRSDGRLPPLVTPPALRVGIRRLVEPLLPRLPVISLAELPPQTPIETLALWELERAA</sequence>
<keyword evidence="9" id="KW-0282">Flagellum</keyword>
<feature type="transmembrane region" description="Helical" evidence="7">
    <location>
        <begin position="224"/>
        <end position="244"/>
    </location>
</feature>
<dbReference type="PANTHER" id="PTHR30161">
    <property type="entry name" value="FLAGELLAR EXPORT PROTEIN, MEMBRANE FLHA SUBUNIT-RELATED"/>
    <property type="match status" value="1"/>
</dbReference>
<evidence type="ECO:0000256" key="1">
    <source>
        <dbReference type="ARBA" id="ARBA00004651"/>
    </source>
</evidence>
<dbReference type="Proteomes" id="UP000580839">
    <property type="component" value="Unassembled WGS sequence"/>
</dbReference>
<feature type="transmembrane region" description="Helical" evidence="7">
    <location>
        <begin position="307"/>
        <end position="336"/>
    </location>
</feature>
<dbReference type="InterPro" id="IPR042194">
    <property type="entry name" value="FHIPEP_1"/>
</dbReference>
<evidence type="ECO:0000256" key="2">
    <source>
        <dbReference type="ARBA" id="ARBA00008835"/>
    </source>
</evidence>
<keyword evidence="7" id="KW-0653">Protein transport</keyword>
<comment type="function">
    <text evidence="7">Required for formation of the rod structure of the flagellar apparatus. Together with FliI and FliH, may constitute the export apparatus of flagellin.</text>
</comment>
<accession>A0A849SN60</accession>
<evidence type="ECO:0000256" key="7">
    <source>
        <dbReference type="RuleBase" id="RU364093"/>
    </source>
</evidence>
<keyword evidence="9" id="KW-0969">Cilium</keyword>
<dbReference type="Gene3D" id="1.10.8.540">
    <property type="entry name" value="FHIPEP family, domain 3"/>
    <property type="match status" value="1"/>
</dbReference>
<keyword evidence="9" id="KW-0966">Cell projection</keyword>
<evidence type="ECO:0000256" key="8">
    <source>
        <dbReference type="SAM" id="MobiDB-lite"/>
    </source>
</evidence>
<feature type="transmembrane region" description="Helical" evidence="7">
    <location>
        <begin position="265"/>
        <end position="287"/>
    </location>
</feature>
<keyword evidence="5 7" id="KW-1133">Transmembrane helix</keyword>
<dbReference type="Pfam" id="PF00771">
    <property type="entry name" value="FHIPEP"/>
    <property type="match status" value="1"/>
</dbReference>